<dbReference type="Proteomes" id="UP001279734">
    <property type="component" value="Unassembled WGS sequence"/>
</dbReference>
<name>A0AAD3S698_NEPGR</name>
<keyword evidence="6" id="KW-0131">Cell cycle</keyword>
<feature type="region of interest" description="Disordered" evidence="8">
    <location>
        <begin position="307"/>
        <end position="335"/>
    </location>
</feature>
<dbReference type="PROSITE" id="PS51489">
    <property type="entry name" value="BUB1_N"/>
    <property type="match status" value="1"/>
</dbReference>
<comment type="subcellular location">
    <subcellularLocation>
        <location evidence="2">Chromosome</location>
        <location evidence="2">Centromere</location>
        <location evidence="2">Kinetochore</location>
    </subcellularLocation>
    <subcellularLocation>
        <location evidence="1">Nucleus</location>
    </subcellularLocation>
</comment>
<comment type="caution">
    <text evidence="10">The sequence shown here is derived from an EMBL/GenBank/DDBJ whole genome shotgun (WGS) entry which is preliminary data.</text>
</comment>
<dbReference type="InterPro" id="IPR013212">
    <property type="entry name" value="Mad3/Bub1_I"/>
</dbReference>
<evidence type="ECO:0000259" key="9">
    <source>
        <dbReference type="PROSITE" id="PS51489"/>
    </source>
</evidence>
<dbReference type="EMBL" id="BSYO01000005">
    <property type="protein sequence ID" value="GMH04986.1"/>
    <property type="molecule type" value="Genomic_DNA"/>
</dbReference>
<accession>A0AAD3S698</accession>
<feature type="compositionally biased region" description="Basic residues" evidence="8">
    <location>
        <begin position="322"/>
        <end position="332"/>
    </location>
</feature>
<dbReference type="GO" id="GO:0051754">
    <property type="term" value="P:meiotic sister chromatid cohesion, centromeric"/>
    <property type="evidence" value="ECO:0007669"/>
    <property type="project" value="TreeGrafter"/>
</dbReference>
<evidence type="ECO:0000313" key="11">
    <source>
        <dbReference type="Proteomes" id="UP001279734"/>
    </source>
</evidence>
<keyword evidence="4" id="KW-0995">Kinetochore</keyword>
<dbReference type="GO" id="GO:0000776">
    <property type="term" value="C:kinetochore"/>
    <property type="evidence" value="ECO:0007669"/>
    <property type="project" value="UniProtKB-KW"/>
</dbReference>
<dbReference type="InterPro" id="IPR015661">
    <property type="entry name" value="Bub1/Mad3"/>
</dbReference>
<keyword evidence="11" id="KW-1185">Reference proteome</keyword>
<keyword evidence="5" id="KW-0539">Nucleus</keyword>
<dbReference type="GO" id="GO:0007094">
    <property type="term" value="P:mitotic spindle assembly checkpoint signaling"/>
    <property type="evidence" value="ECO:0007669"/>
    <property type="project" value="InterPro"/>
</dbReference>
<evidence type="ECO:0000256" key="3">
    <source>
        <dbReference type="ARBA" id="ARBA00022454"/>
    </source>
</evidence>
<dbReference type="PANTHER" id="PTHR14030:SF19">
    <property type="entry name" value="MITOTIC SPINDLE CHECKPOINT PROTEIN BUBR1"/>
    <property type="match status" value="1"/>
</dbReference>
<feature type="compositionally biased region" description="Basic and acidic residues" evidence="8">
    <location>
        <begin position="247"/>
        <end position="266"/>
    </location>
</feature>
<gene>
    <name evidence="10" type="ORF">Nepgr_006826</name>
</gene>
<dbReference type="Pfam" id="PF08311">
    <property type="entry name" value="Mad3_BUB1_I"/>
    <property type="match status" value="1"/>
</dbReference>
<dbReference type="PANTHER" id="PTHR14030">
    <property type="entry name" value="MITOTIC CHECKPOINT SERINE/THREONINE-PROTEIN KINASE BUB1"/>
    <property type="match status" value="1"/>
</dbReference>
<dbReference type="Gene3D" id="1.25.40.430">
    <property type="match status" value="1"/>
</dbReference>
<keyword evidence="7" id="KW-0137">Centromere</keyword>
<dbReference type="FunFam" id="1.25.40.430:FF:000004">
    <property type="entry name" value="Mitotic spindle checkpoint protein BUBR1"/>
    <property type="match status" value="1"/>
</dbReference>
<reference evidence="10" key="1">
    <citation type="submission" date="2023-05" db="EMBL/GenBank/DDBJ databases">
        <title>Nepenthes gracilis genome sequencing.</title>
        <authorList>
            <person name="Fukushima K."/>
        </authorList>
    </citation>
    <scope>NUCLEOTIDE SEQUENCE</scope>
    <source>
        <strain evidence="10">SING2019-196</strain>
    </source>
</reference>
<feature type="domain" description="BUB1 N-terminal" evidence="9">
    <location>
        <begin position="81"/>
        <end position="241"/>
    </location>
</feature>
<organism evidence="10 11">
    <name type="scientific">Nepenthes gracilis</name>
    <name type="common">Slender pitcher plant</name>
    <dbReference type="NCBI Taxonomy" id="150966"/>
    <lineage>
        <taxon>Eukaryota</taxon>
        <taxon>Viridiplantae</taxon>
        <taxon>Streptophyta</taxon>
        <taxon>Embryophyta</taxon>
        <taxon>Tracheophyta</taxon>
        <taxon>Spermatophyta</taxon>
        <taxon>Magnoliopsida</taxon>
        <taxon>eudicotyledons</taxon>
        <taxon>Gunneridae</taxon>
        <taxon>Pentapetalae</taxon>
        <taxon>Caryophyllales</taxon>
        <taxon>Nepenthaceae</taxon>
        <taxon>Nepenthes</taxon>
    </lineage>
</organism>
<keyword evidence="3" id="KW-0158">Chromosome</keyword>
<feature type="region of interest" description="Disordered" evidence="8">
    <location>
        <begin position="247"/>
        <end position="271"/>
    </location>
</feature>
<evidence type="ECO:0000256" key="7">
    <source>
        <dbReference type="ARBA" id="ARBA00023328"/>
    </source>
</evidence>
<evidence type="ECO:0000256" key="2">
    <source>
        <dbReference type="ARBA" id="ARBA00004629"/>
    </source>
</evidence>
<sequence length="429" mass="48967">MDDGGKRERESEMLMVDEDPETVFLKTKQQKTGGEWEMFKENVRPLKRGRNVKLLNDALKSHSHMNMSQLKNSLLQTRRKLVEAIDEYKGDDPLNPWLECIKWVQDAFPAGGECSGLVILYEQCVRTFWHSDQYKNDLRYLKVWLEYADNCADAEVIYSFLEANEIGQTYSAFYIAYALHMESKKKIKTANDIFNRGLSINAQPQENLEAAYRKFLAQSMTKPKALADKNSTDNCLPIRSFGSVLSRRENRRHASESSDASRDDSQGNRGLRVPLSIYKDINIRSSSGNEVNMSKTESGLWDSLSTQAERNKENKAVPAKWTSHKIPQRPGHRTGGSATTYIEVFVDDECSGVHQTGAKVGKSSSLQLREGTERDLKRETELLREDPLRNFPISSLPSGKVGVTRRGEFWRRKAVGKTEKRRKNNKNET</sequence>
<evidence type="ECO:0000256" key="1">
    <source>
        <dbReference type="ARBA" id="ARBA00004123"/>
    </source>
</evidence>
<evidence type="ECO:0000256" key="6">
    <source>
        <dbReference type="ARBA" id="ARBA00023306"/>
    </source>
</evidence>
<dbReference type="SMART" id="SM00777">
    <property type="entry name" value="Mad3_BUB1_I"/>
    <property type="match status" value="1"/>
</dbReference>
<protein>
    <recommendedName>
        <fullName evidence="9">BUB1 N-terminal domain-containing protein</fullName>
    </recommendedName>
</protein>
<evidence type="ECO:0000256" key="8">
    <source>
        <dbReference type="SAM" id="MobiDB-lite"/>
    </source>
</evidence>
<evidence type="ECO:0000313" key="10">
    <source>
        <dbReference type="EMBL" id="GMH04986.1"/>
    </source>
</evidence>
<proteinExistence type="predicted"/>
<evidence type="ECO:0000256" key="5">
    <source>
        <dbReference type="ARBA" id="ARBA00023242"/>
    </source>
</evidence>
<dbReference type="GO" id="GO:0005634">
    <property type="term" value="C:nucleus"/>
    <property type="evidence" value="ECO:0007669"/>
    <property type="project" value="UniProtKB-SubCell"/>
</dbReference>
<evidence type="ECO:0000256" key="4">
    <source>
        <dbReference type="ARBA" id="ARBA00022838"/>
    </source>
</evidence>
<dbReference type="AlphaFoldDB" id="A0AAD3S698"/>
<dbReference type="GO" id="GO:0004672">
    <property type="term" value="F:protein kinase activity"/>
    <property type="evidence" value="ECO:0007669"/>
    <property type="project" value="TreeGrafter"/>
</dbReference>